<reference evidence="3" key="1">
    <citation type="submission" date="2017-04" db="EMBL/GenBank/DDBJ databases">
        <title>Function of individual gut microbiota members based on whole genome sequencing of pure cultures obtained from chicken caecum.</title>
        <authorList>
            <person name="Medvecky M."/>
            <person name="Cejkova D."/>
            <person name="Polansky O."/>
            <person name="Karasova D."/>
            <person name="Kubasova T."/>
            <person name="Cizek A."/>
            <person name="Rychlik I."/>
        </authorList>
    </citation>
    <scope>NUCLEOTIDE SEQUENCE [LARGE SCALE GENOMIC DNA]</scope>
    <source>
        <strain evidence="3">An178</strain>
    </source>
</reference>
<reference evidence="1" key="3">
    <citation type="submission" date="2023-01" db="EMBL/GenBank/DDBJ databases">
        <title>Human gut microbiome strain richness.</title>
        <authorList>
            <person name="Chen-Liaw A."/>
        </authorList>
    </citation>
    <scope>NUCLEOTIDE SEQUENCE</scope>
    <source>
        <strain evidence="1">D55st1_G4_D55t1_190419</strain>
    </source>
</reference>
<dbReference type="Pfam" id="PF00702">
    <property type="entry name" value="Hydrolase"/>
    <property type="match status" value="1"/>
</dbReference>
<dbReference type="Gene3D" id="3.40.50.1000">
    <property type="entry name" value="HAD superfamily/HAD-like"/>
    <property type="match status" value="1"/>
</dbReference>
<dbReference type="EMBL" id="NFKM01000005">
    <property type="protein sequence ID" value="OUP61183.1"/>
    <property type="molecule type" value="Genomic_DNA"/>
</dbReference>
<organism evidence="2 3">
    <name type="scientific">Faecalitalea cylindroides</name>
    <dbReference type="NCBI Taxonomy" id="39483"/>
    <lineage>
        <taxon>Bacteria</taxon>
        <taxon>Bacillati</taxon>
        <taxon>Bacillota</taxon>
        <taxon>Erysipelotrichia</taxon>
        <taxon>Erysipelotrichales</taxon>
        <taxon>Erysipelotrichaceae</taxon>
        <taxon>Faecalitalea</taxon>
    </lineage>
</organism>
<evidence type="ECO:0000313" key="2">
    <source>
        <dbReference type="EMBL" id="OUP61183.1"/>
    </source>
</evidence>
<dbReference type="PANTHER" id="PTHR19288:SF25">
    <property type="entry name" value="PHOSPHATIDYLGLYCEROPHOSPHATASE GEP4, MITOCHONDRIAL"/>
    <property type="match status" value="1"/>
</dbReference>
<dbReference type="Proteomes" id="UP001220658">
    <property type="component" value="Unassembled WGS sequence"/>
</dbReference>
<gene>
    <name evidence="2" type="ORF">B5F14_03610</name>
    <name evidence="1" type="ORF">POG00_07320</name>
</gene>
<dbReference type="Proteomes" id="UP000195447">
    <property type="component" value="Unassembled WGS sequence"/>
</dbReference>
<proteinExistence type="predicted"/>
<dbReference type="InterPro" id="IPR023214">
    <property type="entry name" value="HAD_sf"/>
</dbReference>
<keyword evidence="2" id="KW-0378">Hydrolase</keyword>
<name>A0A1Y4LX47_9FIRM</name>
<dbReference type="InterPro" id="IPR010021">
    <property type="entry name" value="PGPP1/Gep4"/>
</dbReference>
<dbReference type="NCBIfam" id="TIGR01668">
    <property type="entry name" value="YqeG_hyp_ppase"/>
    <property type="match status" value="1"/>
</dbReference>
<dbReference type="PANTHER" id="PTHR19288">
    <property type="entry name" value="4-NITROPHENYLPHOSPHATASE-RELATED"/>
    <property type="match status" value="1"/>
</dbReference>
<reference evidence="2" key="2">
    <citation type="journal article" date="2018" name="BMC Genomics">
        <title>Whole genome sequencing and function prediction of 133 gut anaerobes isolated from chicken caecum in pure cultures.</title>
        <authorList>
            <person name="Medvecky M."/>
            <person name="Cejkova D."/>
            <person name="Polansky O."/>
            <person name="Karasova D."/>
            <person name="Kubasova T."/>
            <person name="Cizek A."/>
            <person name="Rychlik I."/>
        </authorList>
    </citation>
    <scope>NUCLEOTIDE SEQUENCE</scope>
    <source>
        <strain evidence="2">An178</strain>
    </source>
</reference>
<dbReference type="InterPro" id="IPR006549">
    <property type="entry name" value="HAD-SF_hydro_IIIA"/>
</dbReference>
<dbReference type="InterPro" id="IPR036412">
    <property type="entry name" value="HAD-like_sf"/>
</dbReference>
<dbReference type="SUPFAM" id="SSF56784">
    <property type="entry name" value="HAD-like"/>
    <property type="match status" value="1"/>
</dbReference>
<dbReference type="AlphaFoldDB" id="A0A1Y4LX47"/>
<comment type="caution">
    <text evidence="2">The sequence shown here is derived from an EMBL/GenBank/DDBJ whole genome shotgun (WGS) entry which is preliminary data.</text>
</comment>
<dbReference type="GO" id="GO:0005737">
    <property type="term" value="C:cytoplasm"/>
    <property type="evidence" value="ECO:0007669"/>
    <property type="project" value="TreeGrafter"/>
</dbReference>
<sequence length="174" mass="19728">MALLKPKYYVSSFEHMSIERLKQQGIKLLLCDIDNTLVSYDEKHPSPSVIAFIDRVKSSGIEVALCSNATKERATRFSKDLNVSTTYYFSMKPLPKNFIQAMKKHNLKANQVAIIGDQMFTDILGGNLAGLYTILTAPIAVKDRGVTKINRFFENIVYKVLEHKGDFKRGEFDD</sequence>
<dbReference type="EMBL" id="JAQNCK010000018">
    <property type="protein sequence ID" value="MDC0828518.1"/>
    <property type="molecule type" value="Genomic_DNA"/>
</dbReference>
<keyword evidence="3" id="KW-1185">Reference proteome</keyword>
<dbReference type="NCBIfam" id="TIGR01662">
    <property type="entry name" value="HAD-SF-IIIA"/>
    <property type="match status" value="1"/>
</dbReference>
<dbReference type="GeneID" id="79876215"/>
<protein>
    <submittedName>
        <fullName evidence="2">HAD family hydrolase</fullName>
    </submittedName>
    <submittedName>
        <fullName evidence="1">YqeG family HAD IIIA-type phosphatase</fullName>
    </submittedName>
</protein>
<evidence type="ECO:0000313" key="1">
    <source>
        <dbReference type="EMBL" id="MDC0828518.1"/>
    </source>
</evidence>
<dbReference type="RefSeq" id="WP_015535363.1">
    <property type="nucleotide sequence ID" value="NZ_CABKSV010000045.1"/>
</dbReference>
<accession>A0A1Y4LX47</accession>
<dbReference type="GO" id="GO:0008962">
    <property type="term" value="F:phosphatidylglycerophosphatase activity"/>
    <property type="evidence" value="ECO:0007669"/>
    <property type="project" value="InterPro"/>
</dbReference>
<evidence type="ECO:0000313" key="3">
    <source>
        <dbReference type="Proteomes" id="UP000195447"/>
    </source>
</evidence>